<evidence type="ECO:0000256" key="2">
    <source>
        <dbReference type="SAM" id="SignalP"/>
    </source>
</evidence>
<dbReference type="Proteomes" id="UP000279446">
    <property type="component" value="Unassembled WGS sequence"/>
</dbReference>
<dbReference type="RefSeq" id="WP_127190177.1">
    <property type="nucleotide sequence ID" value="NZ_RZNY01000001.1"/>
</dbReference>
<feature type="signal peptide" evidence="2">
    <location>
        <begin position="1"/>
        <end position="19"/>
    </location>
</feature>
<keyword evidence="2" id="KW-0732">Signal</keyword>
<dbReference type="AlphaFoldDB" id="A0A3S1BVP8"/>
<dbReference type="OrthoDB" id="2352785at2"/>
<comment type="caution">
    <text evidence="3">The sequence shown here is derived from an EMBL/GenBank/DDBJ whole genome shotgun (WGS) entry which is preliminary data.</text>
</comment>
<gene>
    <name evidence="3" type="ORF">EJP82_01180</name>
</gene>
<evidence type="ECO:0000256" key="1">
    <source>
        <dbReference type="SAM" id="MobiDB-lite"/>
    </source>
</evidence>
<keyword evidence="4" id="KW-1185">Reference proteome</keyword>
<name>A0A3S1BVP8_9BACL</name>
<sequence length="205" mass="22835">MKRMVVLLLVLVTSISITACIKGSQKIEKLNNHIPITKSEVVNGNEVDPESSSGENDKGNPADIWTYYNDATWSDEFKGLKSEIIKVVVSDRAPRLDDESIFDASVVGVKFKLENTTEGIFNTYPDQAVLVTSTGEQIDMPEMLVSDHIGGEIEKGVMKEGSVIWYLNRGHAEDITWIKLKWNTIQGDLMGDGEHTKHSVELQLK</sequence>
<proteinExistence type="predicted"/>
<dbReference type="EMBL" id="RZNY01000001">
    <property type="protein sequence ID" value="RUT48583.1"/>
    <property type="molecule type" value="Genomic_DNA"/>
</dbReference>
<reference evidence="3 4" key="1">
    <citation type="submission" date="2018-12" db="EMBL/GenBank/DDBJ databases">
        <authorList>
            <person name="Sun L."/>
            <person name="Chen Z."/>
        </authorList>
    </citation>
    <scope>NUCLEOTIDE SEQUENCE [LARGE SCALE GENOMIC DNA]</scope>
    <source>
        <strain evidence="3 4">DSM 15890</strain>
    </source>
</reference>
<feature type="chain" id="PRO_5039508503" description="Lipoprotein" evidence="2">
    <location>
        <begin position="20"/>
        <end position="205"/>
    </location>
</feature>
<dbReference type="PROSITE" id="PS51257">
    <property type="entry name" value="PROKAR_LIPOPROTEIN"/>
    <property type="match status" value="1"/>
</dbReference>
<organism evidence="3 4">
    <name type="scientific">Paenibacillus anaericanus</name>
    <dbReference type="NCBI Taxonomy" id="170367"/>
    <lineage>
        <taxon>Bacteria</taxon>
        <taxon>Bacillati</taxon>
        <taxon>Bacillota</taxon>
        <taxon>Bacilli</taxon>
        <taxon>Bacillales</taxon>
        <taxon>Paenibacillaceae</taxon>
        <taxon>Paenibacillus</taxon>
    </lineage>
</organism>
<evidence type="ECO:0008006" key="5">
    <source>
        <dbReference type="Google" id="ProtNLM"/>
    </source>
</evidence>
<feature type="region of interest" description="Disordered" evidence="1">
    <location>
        <begin position="41"/>
        <end position="61"/>
    </location>
</feature>
<accession>A0A3S1BVP8</accession>
<protein>
    <recommendedName>
        <fullName evidence="5">Lipoprotein</fullName>
    </recommendedName>
</protein>
<evidence type="ECO:0000313" key="3">
    <source>
        <dbReference type="EMBL" id="RUT48583.1"/>
    </source>
</evidence>
<evidence type="ECO:0000313" key="4">
    <source>
        <dbReference type="Proteomes" id="UP000279446"/>
    </source>
</evidence>